<keyword evidence="3" id="KW-1185">Reference proteome</keyword>
<dbReference type="Proteomes" id="UP001596105">
    <property type="component" value="Unassembled WGS sequence"/>
</dbReference>
<comment type="caution">
    <text evidence="2">The sequence shown here is derived from an EMBL/GenBank/DDBJ whole genome shotgun (WGS) entry which is preliminary data.</text>
</comment>
<gene>
    <name evidence="2" type="ORF">ACFPPD_04485</name>
</gene>
<accession>A0ABW0LRP0</accession>
<keyword evidence="1" id="KW-0812">Transmembrane</keyword>
<protein>
    <recommendedName>
        <fullName evidence="4">Zinc ribbon domain-containing protein</fullName>
    </recommendedName>
</protein>
<dbReference type="EMBL" id="JBHSMH010000005">
    <property type="protein sequence ID" value="MFC5467966.1"/>
    <property type="molecule type" value="Genomic_DNA"/>
</dbReference>
<organism evidence="2 3">
    <name type="scientific">Cohnella suwonensis</name>
    <dbReference type="NCBI Taxonomy" id="696072"/>
    <lineage>
        <taxon>Bacteria</taxon>
        <taxon>Bacillati</taxon>
        <taxon>Bacillota</taxon>
        <taxon>Bacilli</taxon>
        <taxon>Bacillales</taxon>
        <taxon>Paenibacillaceae</taxon>
        <taxon>Cohnella</taxon>
    </lineage>
</organism>
<keyword evidence="1" id="KW-1133">Transmembrane helix</keyword>
<evidence type="ECO:0000256" key="1">
    <source>
        <dbReference type="SAM" id="Phobius"/>
    </source>
</evidence>
<name>A0ABW0LRP0_9BACL</name>
<sequence>MIGLLIGWIVGILFFFVILYNVIQAAIDNSKLAKDVRTLKKLLSGTDKEDISDESDDATYADCPSCGHRVALNGTDCSECGLRLG</sequence>
<evidence type="ECO:0000313" key="3">
    <source>
        <dbReference type="Proteomes" id="UP001596105"/>
    </source>
</evidence>
<evidence type="ECO:0000313" key="2">
    <source>
        <dbReference type="EMBL" id="MFC5467966.1"/>
    </source>
</evidence>
<feature type="transmembrane region" description="Helical" evidence="1">
    <location>
        <begin position="6"/>
        <end position="27"/>
    </location>
</feature>
<reference evidence="3" key="1">
    <citation type="journal article" date="2019" name="Int. J. Syst. Evol. Microbiol.">
        <title>The Global Catalogue of Microorganisms (GCM) 10K type strain sequencing project: providing services to taxonomists for standard genome sequencing and annotation.</title>
        <authorList>
            <consortium name="The Broad Institute Genomics Platform"/>
            <consortium name="The Broad Institute Genome Sequencing Center for Infectious Disease"/>
            <person name="Wu L."/>
            <person name="Ma J."/>
        </authorList>
    </citation>
    <scope>NUCLEOTIDE SEQUENCE [LARGE SCALE GENOMIC DNA]</scope>
    <source>
        <strain evidence="3">CCUG 57113</strain>
    </source>
</reference>
<evidence type="ECO:0008006" key="4">
    <source>
        <dbReference type="Google" id="ProtNLM"/>
    </source>
</evidence>
<proteinExistence type="predicted"/>
<dbReference type="RefSeq" id="WP_209743531.1">
    <property type="nucleotide sequence ID" value="NZ_JBHSMH010000005.1"/>
</dbReference>
<keyword evidence="1" id="KW-0472">Membrane</keyword>